<dbReference type="EMBL" id="BMAT01001859">
    <property type="protein sequence ID" value="GFR94138.1"/>
    <property type="molecule type" value="Genomic_DNA"/>
</dbReference>
<dbReference type="AlphaFoldDB" id="A0AAV4H884"/>
<feature type="region of interest" description="Disordered" evidence="2">
    <location>
        <begin position="337"/>
        <end position="360"/>
    </location>
</feature>
<evidence type="ECO:0000313" key="3">
    <source>
        <dbReference type="EMBL" id="GFR94138.1"/>
    </source>
</evidence>
<protein>
    <submittedName>
        <fullName evidence="3">Neutrophil cytosol factor 2</fullName>
    </submittedName>
</protein>
<feature type="compositionally biased region" description="Pro residues" evidence="2">
    <location>
        <begin position="347"/>
        <end position="360"/>
    </location>
</feature>
<feature type="region of interest" description="Disordered" evidence="2">
    <location>
        <begin position="284"/>
        <end position="317"/>
    </location>
</feature>
<gene>
    <name evidence="3" type="ORF">ElyMa_000911200</name>
</gene>
<evidence type="ECO:0000256" key="1">
    <source>
        <dbReference type="PROSITE-ProRule" id="PRU00339"/>
    </source>
</evidence>
<dbReference type="InterPro" id="IPR019734">
    <property type="entry name" value="TPR_rpt"/>
</dbReference>
<dbReference type="PANTHER" id="PTHR15175">
    <property type="entry name" value="NEUTROPHIL CYTOSOLIC FACTOR 2, NEUTROPHIL NADPH OXIDASE FACTOR 2"/>
    <property type="match status" value="1"/>
</dbReference>
<sequence>MDLKDTITKWHTGMCMLDDEGNLDEAVAVLLSIRAPSAKIFHNIGCVKMRQGLYSEAIQFFSNAVSRDKYLALSYFQRGVCYYGTQSLESVLRSLERQQAIGATDDCQSLPATAASSGPRRKWWRTSSNKIFLAKQRQVPRKSRHSATSASLLKRVVRTSGGAEIVVPPRPNRPPPALPANPDVSTLKRNAGFQLKREKSKSAEDILDAGESDEYSLATGVTNNSQSGSRLDVKSNLASVLSSQMKSGQVQTLPGRKSAQAGMCLHGNQLALAKSHLSPPSVLWKPPKLSKAQSPGAGTAHISEAQHKQGVDEDAGKKTVRELASALSQSMVITMTKPAFDEVAKPSKPPRPPPPQRIKH</sequence>
<dbReference type="SUPFAM" id="SSF48452">
    <property type="entry name" value="TPR-like"/>
    <property type="match status" value="1"/>
</dbReference>
<name>A0AAV4H884_9GAST</name>
<dbReference type="InterPro" id="IPR051864">
    <property type="entry name" value="NCF2_NOXA1"/>
</dbReference>
<accession>A0AAV4H884</accession>
<dbReference type="PANTHER" id="PTHR15175:SF0">
    <property type="entry name" value="SH3 DOMAIN-CONTAINING PROTEIN C23A1.17"/>
    <property type="match status" value="1"/>
</dbReference>
<keyword evidence="4" id="KW-1185">Reference proteome</keyword>
<dbReference type="Gene3D" id="1.25.40.10">
    <property type="entry name" value="Tetratricopeptide repeat domain"/>
    <property type="match status" value="1"/>
</dbReference>
<feature type="repeat" description="TPR" evidence="1">
    <location>
        <begin position="38"/>
        <end position="71"/>
    </location>
</feature>
<reference evidence="3 4" key="1">
    <citation type="journal article" date="2021" name="Elife">
        <title>Chloroplast acquisition without the gene transfer in kleptoplastic sea slugs, Plakobranchus ocellatus.</title>
        <authorList>
            <person name="Maeda T."/>
            <person name="Takahashi S."/>
            <person name="Yoshida T."/>
            <person name="Shimamura S."/>
            <person name="Takaki Y."/>
            <person name="Nagai Y."/>
            <person name="Toyoda A."/>
            <person name="Suzuki Y."/>
            <person name="Arimoto A."/>
            <person name="Ishii H."/>
            <person name="Satoh N."/>
            <person name="Nishiyama T."/>
            <person name="Hasebe M."/>
            <person name="Maruyama T."/>
            <person name="Minagawa J."/>
            <person name="Obokata J."/>
            <person name="Shigenobu S."/>
        </authorList>
    </citation>
    <scope>NUCLEOTIDE SEQUENCE [LARGE SCALE GENOMIC DNA]</scope>
</reference>
<dbReference type="PROSITE" id="PS50005">
    <property type="entry name" value="TPR"/>
    <property type="match status" value="1"/>
</dbReference>
<evidence type="ECO:0000256" key="2">
    <source>
        <dbReference type="SAM" id="MobiDB-lite"/>
    </source>
</evidence>
<organism evidence="3 4">
    <name type="scientific">Elysia marginata</name>
    <dbReference type="NCBI Taxonomy" id="1093978"/>
    <lineage>
        <taxon>Eukaryota</taxon>
        <taxon>Metazoa</taxon>
        <taxon>Spiralia</taxon>
        <taxon>Lophotrochozoa</taxon>
        <taxon>Mollusca</taxon>
        <taxon>Gastropoda</taxon>
        <taxon>Heterobranchia</taxon>
        <taxon>Euthyneura</taxon>
        <taxon>Panpulmonata</taxon>
        <taxon>Sacoglossa</taxon>
        <taxon>Placobranchoidea</taxon>
        <taxon>Plakobranchidae</taxon>
        <taxon>Elysia</taxon>
    </lineage>
</organism>
<feature type="compositionally biased region" description="Basic and acidic residues" evidence="2">
    <location>
        <begin position="304"/>
        <end position="317"/>
    </location>
</feature>
<evidence type="ECO:0000313" key="4">
    <source>
        <dbReference type="Proteomes" id="UP000762676"/>
    </source>
</evidence>
<dbReference type="Proteomes" id="UP000762676">
    <property type="component" value="Unassembled WGS sequence"/>
</dbReference>
<dbReference type="InterPro" id="IPR011990">
    <property type="entry name" value="TPR-like_helical_dom_sf"/>
</dbReference>
<comment type="caution">
    <text evidence="3">The sequence shown here is derived from an EMBL/GenBank/DDBJ whole genome shotgun (WGS) entry which is preliminary data.</text>
</comment>
<proteinExistence type="predicted"/>
<dbReference type="SMART" id="SM00028">
    <property type="entry name" value="TPR"/>
    <property type="match status" value="2"/>
</dbReference>
<keyword evidence="1" id="KW-0802">TPR repeat</keyword>